<dbReference type="EMBL" id="CAMXCT030006831">
    <property type="protein sequence ID" value="CAL4808069.1"/>
    <property type="molecule type" value="Genomic_DNA"/>
</dbReference>
<sequence>MARVIAVLSLAAFASRLEGDWWSKKVDCSLLKPPPYGLRMENRSFCLDVGCHRELRTVVNLNQKDCGEHFVRLSAVDDFVALKWKVRYRKGVLPVEFCSAMSTAVWTKGPKICSA</sequence>
<name>A0A9P1GTG5_9DINO</name>
<reference evidence="2" key="1">
    <citation type="submission" date="2022-10" db="EMBL/GenBank/DDBJ databases">
        <authorList>
            <person name="Chen Y."/>
            <person name="Dougan E. K."/>
            <person name="Chan C."/>
            <person name="Rhodes N."/>
            <person name="Thang M."/>
        </authorList>
    </citation>
    <scope>NUCLEOTIDE SEQUENCE</scope>
</reference>
<comment type="caution">
    <text evidence="2">The sequence shown here is derived from an EMBL/GenBank/DDBJ whole genome shotgun (WGS) entry which is preliminary data.</text>
</comment>
<dbReference type="EMBL" id="CAMXCT020006831">
    <property type="protein sequence ID" value="CAL1174132.1"/>
    <property type="molecule type" value="Genomic_DNA"/>
</dbReference>
<protein>
    <recommendedName>
        <fullName evidence="5">Secreted protein</fullName>
    </recommendedName>
</protein>
<keyword evidence="1" id="KW-0732">Signal</keyword>
<dbReference type="EMBL" id="CAMXCT010006831">
    <property type="protein sequence ID" value="CAI4020757.1"/>
    <property type="molecule type" value="Genomic_DNA"/>
</dbReference>
<gene>
    <name evidence="2" type="ORF">C1SCF055_LOCUS45143</name>
</gene>
<accession>A0A9P1GTG5</accession>
<reference evidence="3 4" key="2">
    <citation type="submission" date="2024-05" db="EMBL/GenBank/DDBJ databases">
        <authorList>
            <person name="Chen Y."/>
            <person name="Shah S."/>
            <person name="Dougan E. K."/>
            <person name="Thang M."/>
            <person name="Chan C."/>
        </authorList>
    </citation>
    <scope>NUCLEOTIDE SEQUENCE [LARGE SCALE GENOMIC DNA]</scope>
</reference>
<dbReference type="Proteomes" id="UP001152797">
    <property type="component" value="Unassembled WGS sequence"/>
</dbReference>
<organism evidence="2">
    <name type="scientific">Cladocopium goreaui</name>
    <dbReference type="NCBI Taxonomy" id="2562237"/>
    <lineage>
        <taxon>Eukaryota</taxon>
        <taxon>Sar</taxon>
        <taxon>Alveolata</taxon>
        <taxon>Dinophyceae</taxon>
        <taxon>Suessiales</taxon>
        <taxon>Symbiodiniaceae</taxon>
        <taxon>Cladocopium</taxon>
    </lineage>
</organism>
<evidence type="ECO:0000313" key="2">
    <source>
        <dbReference type="EMBL" id="CAI4020757.1"/>
    </source>
</evidence>
<evidence type="ECO:0000256" key="1">
    <source>
        <dbReference type="SAM" id="SignalP"/>
    </source>
</evidence>
<dbReference type="AlphaFoldDB" id="A0A9P1GTG5"/>
<evidence type="ECO:0000313" key="3">
    <source>
        <dbReference type="EMBL" id="CAL4808069.1"/>
    </source>
</evidence>
<evidence type="ECO:0008006" key="5">
    <source>
        <dbReference type="Google" id="ProtNLM"/>
    </source>
</evidence>
<feature type="signal peptide" evidence="1">
    <location>
        <begin position="1"/>
        <end position="19"/>
    </location>
</feature>
<keyword evidence="4" id="KW-1185">Reference proteome</keyword>
<feature type="chain" id="PRO_5043273095" description="Secreted protein" evidence="1">
    <location>
        <begin position="20"/>
        <end position="115"/>
    </location>
</feature>
<evidence type="ECO:0000313" key="4">
    <source>
        <dbReference type="Proteomes" id="UP001152797"/>
    </source>
</evidence>
<proteinExistence type="predicted"/>